<dbReference type="AlphaFoldDB" id="A0A1X7E155"/>
<accession>A0A1X7E155</accession>
<keyword evidence="1" id="KW-0456">Lyase</keyword>
<dbReference type="Pfam" id="PF04909">
    <property type="entry name" value="Amidohydro_2"/>
    <property type="match status" value="1"/>
</dbReference>
<dbReference type="InterPro" id="IPR032465">
    <property type="entry name" value="ACMSD"/>
</dbReference>
<evidence type="ECO:0000313" key="4">
    <source>
        <dbReference type="Proteomes" id="UP000192903"/>
    </source>
</evidence>
<dbReference type="GO" id="GO:0019748">
    <property type="term" value="P:secondary metabolic process"/>
    <property type="evidence" value="ECO:0007669"/>
    <property type="project" value="TreeGrafter"/>
</dbReference>
<dbReference type="GO" id="GO:0016787">
    <property type="term" value="F:hydrolase activity"/>
    <property type="evidence" value="ECO:0007669"/>
    <property type="project" value="UniProtKB-KW"/>
</dbReference>
<dbReference type="Proteomes" id="UP000192903">
    <property type="component" value="Unassembled WGS sequence"/>
</dbReference>
<dbReference type="OrthoDB" id="7183088at2"/>
<dbReference type="PANTHER" id="PTHR21240:SF28">
    <property type="entry name" value="ISO-OROTATE DECARBOXYLASE (EUROFUNG)"/>
    <property type="match status" value="1"/>
</dbReference>
<evidence type="ECO:0000256" key="1">
    <source>
        <dbReference type="ARBA" id="ARBA00023239"/>
    </source>
</evidence>
<feature type="domain" description="Amidohydrolase-related" evidence="2">
    <location>
        <begin position="4"/>
        <end position="226"/>
    </location>
</feature>
<organism evidence="3 4">
    <name type="scientific">Xaviernesmea oryzae</name>
    <dbReference type="NCBI Taxonomy" id="464029"/>
    <lineage>
        <taxon>Bacteria</taxon>
        <taxon>Pseudomonadati</taxon>
        <taxon>Pseudomonadota</taxon>
        <taxon>Alphaproteobacteria</taxon>
        <taxon>Hyphomicrobiales</taxon>
        <taxon>Rhizobiaceae</taxon>
        <taxon>Rhizobium/Agrobacterium group</taxon>
        <taxon>Xaviernesmea</taxon>
    </lineage>
</organism>
<dbReference type="RefSeq" id="WP_143531569.1">
    <property type="nucleotide sequence ID" value="NZ_FXAF01000005.1"/>
</dbReference>
<protein>
    <submittedName>
        <fullName evidence="3">Predicted metal-dependent hydrolase, TIM-barrel fold</fullName>
    </submittedName>
</protein>
<dbReference type="STRING" id="464029.SAMN02982989_3284"/>
<evidence type="ECO:0000313" key="3">
    <source>
        <dbReference type="EMBL" id="SMF25191.1"/>
    </source>
</evidence>
<evidence type="ECO:0000259" key="2">
    <source>
        <dbReference type="Pfam" id="PF04909"/>
    </source>
</evidence>
<dbReference type="Gene3D" id="3.20.20.140">
    <property type="entry name" value="Metal-dependent hydrolases"/>
    <property type="match status" value="1"/>
</dbReference>
<dbReference type="GO" id="GO:0005737">
    <property type="term" value="C:cytoplasm"/>
    <property type="evidence" value="ECO:0007669"/>
    <property type="project" value="TreeGrafter"/>
</dbReference>
<dbReference type="EMBL" id="FXAF01000005">
    <property type="protein sequence ID" value="SMF25191.1"/>
    <property type="molecule type" value="Genomic_DNA"/>
</dbReference>
<dbReference type="InterPro" id="IPR032466">
    <property type="entry name" value="Metal_Hydrolase"/>
</dbReference>
<dbReference type="PANTHER" id="PTHR21240">
    <property type="entry name" value="2-AMINO-3-CARBOXYLMUCONATE-6-SEMIALDEHYDE DECARBOXYLASE"/>
    <property type="match status" value="1"/>
</dbReference>
<keyword evidence="4" id="KW-1185">Reference proteome</keyword>
<keyword evidence="3" id="KW-0378">Hydrolase</keyword>
<dbReference type="InterPro" id="IPR006680">
    <property type="entry name" value="Amidohydro-rel"/>
</dbReference>
<proteinExistence type="predicted"/>
<reference evidence="4" key="1">
    <citation type="submission" date="2017-04" db="EMBL/GenBank/DDBJ databases">
        <authorList>
            <person name="Varghese N."/>
            <person name="Submissions S."/>
        </authorList>
    </citation>
    <scope>NUCLEOTIDE SEQUENCE [LARGE SCALE GENOMIC DNA]</scope>
    <source>
        <strain evidence="4">B4P</strain>
    </source>
</reference>
<gene>
    <name evidence="3" type="ORF">SAMN02982989_3284</name>
</gene>
<dbReference type="SUPFAM" id="SSF51556">
    <property type="entry name" value="Metallo-dependent hydrolases"/>
    <property type="match status" value="1"/>
</dbReference>
<dbReference type="GO" id="GO:0016831">
    <property type="term" value="F:carboxy-lyase activity"/>
    <property type="evidence" value="ECO:0007669"/>
    <property type="project" value="InterPro"/>
</dbReference>
<sequence>MLIVDAQIHLWESKTSPPHHRQEPLTADQAILEMDRAGVARAINCPALWDSRSNEIAVDAAERFPGRFATMGWLPLEPDGDGKILEHWRRQPGMLGLRFAILQPQHVAWFLNGQLDWIWQAAERYSIPLALAVPGHMDEVCAIAKRYPNLRLLIDHFGAGHAGKVPDALSHLPKLLSCARFENVAVKATAAPGYATDDYPFRSVHDSLHSVFKAFGARRMFWGTDITRMPCTWRACIDLFTQELPWLAGEDLEQVMGGGICSWIGWR</sequence>
<name>A0A1X7E155_9HYPH</name>